<dbReference type="EMBL" id="VUNI01000006">
    <property type="protein sequence ID" value="MST74437.1"/>
    <property type="molecule type" value="Genomic_DNA"/>
</dbReference>
<evidence type="ECO:0000259" key="13">
    <source>
        <dbReference type="PROSITE" id="PS51671"/>
    </source>
</evidence>
<feature type="domain" description="ACT" evidence="13">
    <location>
        <begin position="146"/>
        <end position="223"/>
    </location>
</feature>
<keyword evidence="4 11" id="KW-0312">Gluconeogenesis</keyword>
<dbReference type="SUPFAM" id="SSF55021">
    <property type="entry name" value="ACT-like"/>
    <property type="match status" value="1"/>
</dbReference>
<evidence type="ECO:0000256" key="4">
    <source>
        <dbReference type="ARBA" id="ARBA00022432"/>
    </source>
</evidence>
<protein>
    <recommendedName>
        <fullName evidence="11">L-serine deaminase</fullName>
    </recommendedName>
</protein>
<organism evidence="14 15">
    <name type="scientific">Roseburia porci</name>
    <dbReference type="NCBI Taxonomy" id="2605790"/>
    <lineage>
        <taxon>Bacteria</taxon>
        <taxon>Bacillati</taxon>
        <taxon>Bacillota</taxon>
        <taxon>Clostridia</taxon>
        <taxon>Lachnospirales</taxon>
        <taxon>Lachnospiraceae</taxon>
        <taxon>Roseburia</taxon>
    </lineage>
</organism>
<dbReference type="SUPFAM" id="SSF143548">
    <property type="entry name" value="Serine metabolism enzymes domain"/>
    <property type="match status" value="1"/>
</dbReference>
<evidence type="ECO:0000256" key="12">
    <source>
        <dbReference type="RuleBase" id="RU366059"/>
    </source>
</evidence>
<dbReference type="RefSeq" id="WP_154429406.1">
    <property type="nucleotide sequence ID" value="NZ_VUNI01000006.1"/>
</dbReference>
<dbReference type="AlphaFoldDB" id="A0A6L5YQI0"/>
<dbReference type="GO" id="GO:0046872">
    <property type="term" value="F:metal ion binding"/>
    <property type="evidence" value="ECO:0007669"/>
    <property type="project" value="UniProtKB-UniRule"/>
</dbReference>
<keyword evidence="9 11" id="KW-0456">Lyase</keyword>
<dbReference type="UniPathway" id="UPA00138"/>
<dbReference type="InterPro" id="IPR045865">
    <property type="entry name" value="ACT-like_dom_sf"/>
</dbReference>
<evidence type="ECO:0000313" key="14">
    <source>
        <dbReference type="EMBL" id="MST74437.1"/>
    </source>
</evidence>
<accession>A0A6L5YQI0</accession>
<comment type="pathway">
    <text evidence="2 11">Carbohydrate biosynthesis; gluconeogenesis.</text>
</comment>
<dbReference type="GO" id="GO:0003941">
    <property type="term" value="F:L-serine ammonia-lyase activity"/>
    <property type="evidence" value="ECO:0007669"/>
    <property type="project" value="UniProtKB-UniRule"/>
</dbReference>
<dbReference type="GO" id="GO:0006094">
    <property type="term" value="P:gluconeogenesis"/>
    <property type="evidence" value="ECO:0007669"/>
    <property type="project" value="UniProtKB-UniRule"/>
</dbReference>
<sequence length="223" mass="24026">MNLFDIVGPVMVGPSSSHTAGAVKIGNISRKLLGEKIQDAVIWFHGSFLATGKGHGTDKALLAGLLGFAVDDPQIPKSFEIAEERGIHFRFEGIDLGDVHPNSVKLNLTGKSGKTLEIIAASIGGGRVEICQIDGLDAHFCGDYPTLIVHNLDQPGHVTEVTSMLAHKSINIATMQLYRASRGGNAVMVIECDQEVPGEAIQWLEHLEGIRKVTYFSLEETDV</sequence>
<dbReference type="InterPro" id="IPR004643">
    <property type="entry name" value="Fe-S_L-Ser_bsu"/>
</dbReference>
<evidence type="ECO:0000256" key="8">
    <source>
        <dbReference type="ARBA" id="ARBA00023014"/>
    </source>
</evidence>
<keyword evidence="6 11" id="KW-0479">Metal-binding</keyword>
<dbReference type="Gene3D" id="3.30.1330.90">
    <property type="entry name" value="D-3-phosphoglycerate dehydrogenase, domain 3"/>
    <property type="match status" value="1"/>
</dbReference>
<dbReference type="PANTHER" id="PTHR30182">
    <property type="entry name" value="L-SERINE DEHYDRATASE"/>
    <property type="match status" value="1"/>
</dbReference>
<keyword evidence="15" id="KW-1185">Reference proteome</keyword>
<evidence type="ECO:0000256" key="7">
    <source>
        <dbReference type="ARBA" id="ARBA00023004"/>
    </source>
</evidence>
<reference evidence="14 15" key="1">
    <citation type="submission" date="2019-08" db="EMBL/GenBank/DDBJ databases">
        <title>In-depth cultivation of the pig gut microbiome towards novel bacterial diversity and tailored functional studies.</title>
        <authorList>
            <person name="Wylensek D."/>
            <person name="Hitch T.C.A."/>
            <person name="Clavel T."/>
        </authorList>
    </citation>
    <scope>NUCLEOTIDE SEQUENCE [LARGE SCALE GENOMIC DNA]</scope>
    <source>
        <strain evidence="14 15">MUC/MUC-530-WT-4D</strain>
    </source>
</reference>
<dbReference type="InterPro" id="IPR002912">
    <property type="entry name" value="ACT_dom"/>
</dbReference>
<dbReference type="PANTHER" id="PTHR30182:SF12">
    <property type="entry name" value="L-SERINE DEHYDRATASE, BETA CHAIN-RELATED"/>
    <property type="match status" value="1"/>
</dbReference>
<gene>
    <name evidence="14" type="primary">sdaAB</name>
    <name evidence="14" type="ORF">FYJ75_05215</name>
</gene>
<dbReference type="InterPro" id="IPR051318">
    <property type="entry name" value="Fe-S_L-Ser"/>
</dbReference>
<evidence type="ECO:0000256" key="6">
    <source>
        <dbReference type="ARBA" id="ARBA00022723"/>
    </source>
</evidence>
<dbReference type="InterPro" id="IPR005131">
    <property type="entry name" value="Ser_deHydtase_bsu"/>
</dbReference>
<dbReference type="CDD" id="cd04903">
    <property type="entry name" value="ACT_LSD"/>
    <property type="match status" value="1"/>
</dbReference>
<dbReference type="InterPro" id="IPR029009">
    <property type="entry name" value="ASB_dom_sf"/>
</dbReference>
<evidence type="ECO:0000256" key="5">
    <source>
        <dbReference type="ARBA" id="ARBA00022485"/>
    </source>
</evidence>
<evidence type="ECO:0000256" key="11">
    <source>
        <dbReference type="PIRNR" id="PIRNR036692"/>
    </source>
</evidence>
<keyword evidence="7 11" id="KW-0408">Iron</keyword>
<keyword evidence="5 11" id="KW-0004">4Fe-4S</keyword>
<comment type="similarity">
    <text evidence="3 11 12">Belongs to the iron-sulfur dependent L-serine dehydratase family.</text>
</comment>
<dbReference type="PIRSF" id="PIRSF036692">
    <property type="entry name" value="SDH_B"/>
    <property type="match status" value="1"/>
</dbReference>
<dbReference type="Pfam" id="PF03315">
    <property type="entry name" value="SDH_beta"/>
    <property type="match status" value="1"/>
</dbReference>
<dbReference type="GO" id="GO:0051539">
    <property type="term" value="F:4 iron, 4 sulfur cluster binding"/>
    <property type="evidence" value="ECO:0007669"/>
    <property type="project" value="UniProtKB-UniRule"/>
</dbReference>
<name>A0A6L5YQI0_9FIRM</name>
<evidence type="ECO:0000313" key="15">
    <source>
        <dbReference type="Proteomes" id="UP000474024"/>
    </source>
</evidence>
<evidence type="ECO:0000256" key="3">
    <source>
        <dbReference type="ARBA" id="ARBA00008636"/>
    </source>
</evidence>
<dbReference type="PROSITE" id="PS51671">
    <property type="entry name" value="ACT"/>
    <property type="match status" value="1"/>
</dbReference>
<comment type="catalytic activity">
    <reaction evidence="10 11 12">
        <text>L-serine = pyruvate + NH4(+)</text>
        <dbReference type="Rhea" id="RHEA:19169"/>
        <dbReference type="ChEBI" id="CHEBI:15361"/>
        <dbReference type="ChEBI" id="CHEBI:28938"/>
        <dbReference type="ChEBI" id="CHEBI:33384"/>
        <dbReference type="EC" id="4.3.1.17"/>
    </reaction>
</comment>
<dbReference type="FunFam" id="3.30.70.260:FF:000008">
    <property type="entry name" value="D-3-phosphoglycerate dehydrogenase, chloroplastic"/>
    <property type="match status" value="1"/>
</dbReference>
<comment type="cofactor">
    <cofactor evidence="1 12">
        <name>[4Fe-4S] cluster</name>
        <dbReference type="ChEBI" id="CHEBI:49883"/>
    </cofactor>
</comment>
<keyword evidence="8 11" id="KW-0411">Iron-sulfur</keyword>
<comment type="caution">
    <text evidence="14">The sequence shown here is derived from an EMBL/GenBank/DDBJ whole genome shotgun (WGS) entry which is preliminary data.</text>
</comment>
<dbReference type="NCBIfam" id="TIGR00719">
    <property type="entry name" value="sda_beta"/>
    <property type="match status" value="1"/>
</dbReference>
<evidence type="ECO:0000256" key="1">
    <source>
        <dbReference type="ARBA" id="ARBA00001966"/>
    </source>
</evidence>
<evidence type="ECO:0000256" key="10">
    <source>
        <dbReference type="ARBA" id="ARBA00049406"/>
    </source>
</evidence>
<dbReference type="Proteomes" id="UP000474024">
    <property type="component" value="Unassembled WGS sequence"/>
</dbReference>
<evidence type="ECO:0000256" key="2">
    <source>
        <dbReference type="ARBA" id="ARBA00004742"/>
    </source>
</evidence>
<evidence type="ECO:0000256" key="9">
    <source>
        <dbReference type="ARBA" id="ARBA00023239"/>
    </source>
</evidence>
<dbReference type="Gene3D" id="3.30.70.260">
    <property type="match status" value="1"/>
</dbReference>
<proteinExistence type="inferred from homology"/>